<evidence type="ECO:0000256" key="3">
    <source>
        <dbReference type="ARBA" id="ARBA00022989"/>
    </source>
</evidence>
<dbReference type="PANTHER" id="PTHR36985">
    <property type="entry name" value="TRANSLOCATION AND ASSEMBLY MODULE SUBUNIT TAMB"/>
    <property type="match status" value="1"/>
</dbReference>
<comment type="caution">
    <text evidence="6">The sequence shown here is derived from an EMBL/GenBank/DDBJ whole genome shotgun (WGS) entry which is preliminary data.</text>
</comment>
<evidence type="ECO:0000256" key="1">
    <source>
        <dbReference type="ARBA" id="ARBA00004167"/>
    </source>
</evidence>
<evidence type="ECO:0000256" key="2">
    <source>
        <dbReference type="ARBA" id="ARBA00022692"/>
    </source>
</evidence>
<dbReference type="Pfam" id="PF04357">
    <property type="entry name" value="TamB"/>
    <property type="match status" value="1"/>
</dbReference>
<dbReference type="AlphaFoldDB" id="A0A0D0J5D4"/>
<protein>
    <recommendedName>
        <fullName evidence="5">Translocation and assembly module TamB C-terminal domain-containing protein</fullName>
    </recommendedName>
</protein>
<evidence type="ECO:0000313" key="7">
    <source>
        <dbReference type="Proteomes" id="UP000032068"/>
    </source>
</evidence>
<dbReference type="EMBL" id="JXQW01000025">
    <property type="protein sequence ID" value="KIQ00756.1"/>
    <property type="molecule type" value="Genomic_DNA"/>
</dbReference>
<evidence type="ECO:0000256" key="4">
    <source>
        <dbReference type="ARBA" id="ARBA00023136"/>
    </source>
</evidence>
<dbReference type="InterPro" id="IPR007452">
    <property type="entry name" value="TamB_C"/>
</dbReference>
<gene>
    <name evidence="6" type="ORF">RU08_10420</name>
</gene>
<feature type="domain" description="Translocation and assembly module TamB C-terminal" evidence="5">
    <location>
        <begin position="898"/>
        <end position="1223"/>
    </location>
</feature>
<dbReference type="GO" id="GO:0005886">
    <property type="term" value="C:plasma membrane"/>
    <property type="evidence" value="ECO:0007669"/>
    <property type="project" value="InterPro"/>
</dbReference>
<accession>A0A0D0J5D4</accession>
<evidence type="ECO:0000259" key="5">
    <source>
        <dbReference type="Pfam" id="PF04357"/>
    </source>
</evidence>
<dbReference type="GO" id="GO:0097347">
    <property type="term" value="C:TAM protein secretion complex"/>
    <property type="evidence" value="ECO:0007669"/>
    <property type="project" value="TreeGrafter"/>
</dbReference>
<reference evidence="6 7" key="1">
    <citation type="submission" date="2014-12" db="EMBL/GenBank/DDBJ databases">
        <title>16Stimator: statistical estimation of ribosomal gene copy numbers from draft genome assemblies.</title>
        <authorList>
            <person name="Perisin M.A."/>
            <person name="Vetter M."/>
            <person name="Gilbert J.A."/>
            <person name="Bergelson J."/>
        </authorList>
    </citation>
    <scope>NUCLEOTIDE SEQUENCE [LARGE SCALE GENOMIC DNA]</scope>
    <source>
        <strain evidence="6 7">MEJ086</strain>
    </source>
</reference>
<keyword evidence="4" id="KW-0472">Membrane</keyword>
<organism evidence="6 7">
    <name type="scientific">Pseudomonas fulva</name>
    <dbReference type="NCBI Taxonomy" id="47880"/>
    <lineage>
        <taxon>Bacteria</taxon>
        <taxon>Pseudomonadati</taxon>
        <taxon>Pseudomonadota</taxon>
        <taxon>Gammaproteobacteria</taxon>
        <taxon>Pseudomonadales</taxon>
        <taxon>Pseudomonadaceae</taxon>
        <taxon>Pseudomonas</taxon>
    </lineage>
</organism>
<dbReference type="Proteomes" id="UP000032068">
    <property type="component" value="Unassembled WGS sequence"/>
</dbReference>
<evidence type="ECO:0000313" key="6">
    <source>
        <dbReference type="EMBL" id="KIQ00756.1"/>
    </source>
</evidence>
<sequence length="1223" mass="131368">MKRALKYAGLSLASLLALLIVLLVWMLATSAGSRWTLSLVPGLQVDGFEGRLGGRWTADQVLWRQGDDQVLVGQPLLDWSPACLLRLTLCIDTLRSERIELNFAASDTPPSEEPFSLPQIDLPLAVQVGEIWIGSLQLNGDDQLQGLELAANWASDGLNISRLHVQRDDLVVDLQGRLLPSGEWPLSLQGSAALPSPDGKEWDLALRVEGDLRQSLALTVDSSGYLAGRLSGEVQPLVEHLPATLTFTADGFKAEASLPDTLRLNGLTLRAAGNLQDGYGIDGVATLPAEGGPVALALRGRIDAKGADIATLRLAAAENQYLAVNGRLDWQQGFSADSHVDWQDFPWLRLYPLEEAPPVTLKKLTGDLSYENGNYLGNLSAALDGPAGAFSVQTPLSGDLQQVHLPQLQVRAGQGKIDGQVTVGFADAVSWDAQLQVSDFDPAYWVAELPGRIAGPVRSKGQLRDGRLELTGDLDLQGRLRGQPAQLQTTVAGAGERWELSALSVRLGDNRIDGRGQLDQRLQGELRIALNRLGQLWPGLQGQATGRLDLAGSLQAPQGTFDLNGQGLAFEDMRLRQLGLDATLDGNGQAKVQVRGQGIASGDTQVGDLTINGNGSQRQQQMDLSLQGPQLQTHLALDGTLDQGNWRGRLSRVEVQAGGQDWRLQQPASLVRLASGEIDLGAHCLRSGEASLCGENQRLQPEPKIRYRLADFPLDSLSPWFPKDFAWEGKLNADVHLDLPAAGPSGRVVVDAGSGTWRARDDGQWVDFTYDSLRLSSELKPQRIDTELNLRGPKIGELMVQAQLDPRPQNKPLSGQFRLSGLDLAIARPFVPMVESLSGRLDGSGNLSGDLLKPLVNGQLALSNGEISGGELPTSFEDLQIRALIAGESLQLNGNWRSGERGQGSLNGELAWGEQLSGSLSVQGSRLPVVVEPYANLEVEPDMQVRLANDQLSVSGKVSIPRGKIVVRELPPSTVKVSDDAVIVGAEAREQQAVAISMDIDVEVGSDKLTFSGFGLNAELAGRVHIGDDMDTRGELNLNKGNFRGYGQRLTIRRARLLFAGPIDQPFLDIEAIRKVDEVVAGLRLTGSADQPRTEVFSEPAMSQEQALSYLVLGRPLSTGSEDSNMLAQAALALGVAGSSGVTGSVAQSLGIQDFQLDTEGSGNSTSVVASGNLSERLSLRYGVGVFEPVNTVALRYALSRRLYLEAASGLASSLDLFYKRDF</sequence>
<dbReference type="RefSeq" id="WP_042553740.1">
    <property type="nucleotide sequence ID" value="NZ_JXQW01000025.1"/>
</dbReference>
<name>A0A0D0J5D4_9PSED</name>
<proteinExistence type="predicted"/>
<dbReference type="GO" id="GO:0009306">
    <property type="term" value="P:protein secretion"/>
    <property type="evidence" value="ECO:0007669"/>
    <property type="project" value="InterPro"/>
</dbReference>
<comment type="subcellular location">
    <subcellularLocation>
        <location evidence="1">Membrane</location>
        <topology evidence="1">Single-pass membrane protein</topology>
    </subcellularLocation>
</comment>
<dbReference type="PANTHER" id="PTHR36985:SF1">
    <property type="entry name" value="TRANSLOCATION AND ASSEMBLY MODULE SUBUNIT TAMB"/>
    <property type="match status" value="1"/>
</dbReference>
<keyword evidence="2" id="KW-0812">Transmembrane</keyword>
<keyword evidence="3" id="KW-1133">Transmembrane helix</keyword>
<dbReference type="OrthoDB" id="5555605at2"/>